<proteinExistence type="predicted"/>
<evidence type="ECO:0000313" key="4">
    <source>
        <dbReference type="EMBL" id="PYE15940.1"/>
    </source>
</evidence>
<organism evidence="4 5">
    <name type="scientific">Williamsia limnetica</name>
    <dbReference type="NCBI Taxonomy" id="882452"/>
    <lineage>
        <taxon>Bacteria</taxon>
        <taxon>Bacillati</taxon>
        <taxon>Actinomycetota</taxon>
        <taxon>Actinomycetes</taxon>
        <taxon>Mycobacteriales</taxon>
        <taxon>Nocardiaceae</taxon>
        <taxon>Williamsia</taxon>
    </lineage>
</organism>
<name>A0A318RII1_WILLI</name>
<dbReference type="EMBL" id="QJSP01000009">
    <property type="protein sequence ID" value="PYE15940.1"/>
    <property type="molecule type" value="Genomic_DNA"/>
</dbReference>
<comment type="caution">
    <text evidence="4">The sequence shown here is derived from an EMBL/GenBank/DDBJ whole genome shotgun (WGS) entry which is preliminary data.</text>
</comment>
<dbReference type="Pfam" id="PF13305">
    <property type="entry name" value="TetR_C_33"/>
    <property type="match status" value="1"/>
</dbReference>
<evidence type="ECO:0000313" key="5">
    <source>
        <dbReference type="Proteomes" id="UP000247591"/>
    </source>
</evidence>
<gene>
    <name evidence="4" type="ORF">DFR67_109168</name>
</gene>
<reference evidence="4 5" key="1">
    <citation type="submission" date="2018-06" db="EMBL/GenBank/DDBJ databases">
        <title>Genomic Encyclopedia of Type Strains, Phase IV (KMG-IV): sequencing the most valuable type-strain genomes for metagenomic binning, comparative biology and taxonomic classification.</title>
        <authorList>
            <person name="Goeker M."/>
        </authorList>
    </citation>
    <scope>NUCLEOTIDE SEQUENCE [LARGE SCALE GENOMIC DNA]</scope>
    <source>
        <strain evidence="4 5">DSM 45521</strain>
    </source>
</reference>
<dbReference type="Proteomes" id="UP000247591">
    <property type="component" value="Unassembled WGS sequence"/>
</dbReference>
<evidence type="ECO:0000256" key="1">
    <source>
        <dbReference type="ARBA" id="ARBA00023015"/>
    </source>
</evidence>
<accession>A0A318RII1</accession>
<feature type="domain" description="HTH-type transcriptional regulator MT1864/Rv1816-like C-terminal" evidence="3">
    <location>
        <begin position="53"/>
        <end position="155"/>
    </location>
</feature>
<keyword evidence="5" id="KW-1185">Reference proteome</keyword>
<dbReference type="Gene3D" id="1.10.357.10">
    <property type="entry name" value="Tetracycline Repressor, domain 2"/>
    <property type="match status" value="1"/>
</dbReference>
<dbReference type="InterPro" id="IPR036271">
    <property type="entry name" value="Tet_transcr_reg_TetR-rel_C_sf"/>
</dbReference>
<dbReference type="SUPFAM" id="SSF48498">
    <property type="entry name" value="Tetracyclin repressor-like, C-terminal domain"/>
    <property type="match status" value="1"/>
</dbReference>
<evidence type="ECO:0000256" key="2">
    <source>
        <dbReference type="ARBA" id="ARBA00023163"/>
    </source>
</evidence>
<dbReference type="AlphaFoldDB" id="A0A318RII1"/>
<keyword evidence="2" id="KW-0804">Transcription</keyword>
<dbReference type="InterPro" id="IPR025996">
    <property type="entry name" value="MT1864/Rv1816-like_C"/>
</dbReference>
<protein>
    <recommendedName>
        <fullName evidence="3">HTH-type transcriptional regulator MT1864/Rv1816-like C-terminal domain-containing protein</fullName>
    </recommendedName>
</protein>
<keyword evidence="1" id="KW-0805">Transcription regulation</keyword>
<evidence type="ECO:0000259" key="3">
    <source>
        <dbReference type="Pfam" id="PF13305"/>
    </source>
</evidence>
<sequence length="169" mass="18579">MSAPALYTYFPSLGDLFTELIVQSYKSLEGKVTDACADAEESDLEQRLAAGPVAYRAWAVGHRRQFNLIFFDQISGYTAPADGPTVSAQTGVLQPIAAQYAEARGCSLPELLADAGLLDDFLGWWGAFHGIVALEVNHHLDWREPEAIFRRHLDTSIRGLLSTDTATRH</sequence>